<keyword evidence="2 3" id="KW-0808">Transferase</keyword>
<dbReference type="PANTHER" id="PTHR23416">
    <property type="entry name" value="SIALIC ACID SYNTHASE-RELATED"/>
    <property type="match status" value="1"/>
</dbReference>
<evidence type="ECO:0000256" key="1">
    <source>
        <dbReference type="ARBA" id="ARBA00007274"/>
    </source>
</evidence>
<dbReference type="GO" id="GO:0016746">
    <property type="term" value="F:acyltransferase activity"/>
    <property type="evidence" value="ECO:0007669"/>
    <property type="project" value="UniProtKB-KW"/>
</dbReference>
<dbReference type="EMBL" id="CP133461">
    <property type="protein sequence ID" value="WMV76111.1"/>
    <property type="molecule type" value="Genomic_DNA"/>
</dbReference>
<dbReference type="InterPro" id="IPR011004">
    <property type="entry name" value="Trimer_LpxA-like_sf"/>
</dbReference>
<dbReference type="Gene3D" id="2.160.10.10">
    <property type="entry name" value="Hexapeptide repeat proteins"/>
    <property type="match status" value="1"/>
</dbReference>
<dbReference type="EC" id="2.3.1.-" evidence="3"/>
<keyword evidence="4" id="KW-1185">Reference proteome</keyword>
<sequence>MTGRELFRKYKFIIRILEKIVGMFPSKFLRGIWTILDLSSGKFGILMRYLIIKNLSQKCGDNVYIAQNVELKNVHMLKIGDNVSIHRGCYLDAVGGIEIGNNVSIAHQTSLVSFNHTWENPDIPIKYNEISKGKIIIEDDVWIGCGCRILANVTIKSRSIIAAGAVVTSDVPSKCIVGGVPAKIVREL</sequence>
<proteinExistence type="inferred from homology"/>
<organism evidence="3 4">
    <name type="scientific">Geobacillus thermodenitrificans</name>
    <dbReference type="NCBI Taxonomy" id="33940"/>
    <lineage>
        <taxon>Bacteria</taxon>
        <taxon>Bacillati</taxon>
        <taxon>Bacillota</taxon>
        <taxon>Bacilli</taxon>
        <taxon>Bacillales</taxon>
        <taxon>Anoxybacillaceae</taxon>
        <taxon>Geobacillus</taxon>
    </lineage>
</organism>
<dbReference type="SUPFAM" id="SSF51161">
    <property type="entry name" value="Trimeric LpxA-like enzymes"/>
    <property type="match status" value="1"/>
</dbReference>
<dbReference type="CDD" id="cd04647">
    <property type="entry name" value="LbH_MAT_like"/>
    <property type="match status" value="1"/>
</dbReference>
<accession>A0ABY9QC29</accession>
<keyword evidence="3" id="KW-0012">Acyltransferase</keyword>
<dbReference type="InterPro" id="IPR001451">
    <property type="entry name" value="Hexapep"/>
</dbReference>
<protein>
    <submittedName>
        <fullName evidence="3">Acyltransferase</fullName>
        <ecNumber evidence="3">2.3.1.-</ecNumber>
    </submittedName>
</protein>
<evidence type="ECO:0000256" key="2">
    <source>
        <dbReference type="ARBA" id="ARBA00022679"/>
    </source>
</evidence>
<reference evidence="3 4" key="1">
    <citation type="submission" date="2023-08" db="EMBL/GenBank/DDBJ databases">
        <title>Complete genome sequence of Geobacillus thermodenitrificans K1041, a genetically tractable strain representative of the genus Geobacillus.</title>
        <authorList>
            <person name="Kani S."/>
            <person name="Suzuki H."/>
        </authorList>
    </citation>
    <scope>NUCLEOTIDE SEQUENCE [LARGE SCALE GENOMIC DNA]</scope>
    <source>
        <strain evidence="3 4">K1041</strain>
    </source>
</reference>
<dbReference type="RefSeq" id="WP_236934325.1">
    <property type="nucleotide sequence ID" value="NZ_CP133461.1"/>
</dbReference>
<dbReference type="InterPro" id="IPR051159">
    <property type="entry name" value="Hexapeptide_acetyltransf"/>
</dbReference>
<evidence type="ECO:0000313" key="3">
    <source>
        <dbReference type="EMBL" id="WMV76111.1"/>
    </source>
</evidence>
<evidence type="ECO:0000313" key="4">
    <source>
        <dbReference type="Proteomes" id="UP001297580"/>
    </source>
</evidence>
<dbReference type="Proteomes" id="UP001297580">
    <property type="component" value="Chromosome"/>
</dbReference>
<name>A0ABY9QC29_GEOTD</name>
<dbReference type="Pfam" id="PF00132">
    <property type="entry name" value="Hexapep"/>
    <property type="match status" value="1"/>
</dbReference>
<gene>
    <name evidence="3" type="ORF">HSX42_18240</name>
</gene>
<comment type="similarity">
    <text evidence="1">Belongs to the transferase hexapeptide repeat family.</text>
</comment>
<dbReference type="PANTHER" id="PTHR23416:SF23">
    <property type="entry name" value="ACETYLTRANSFERASE C18B11.09C-RELATED"/>
    <property type="match status" value="1"/>
</dbReference>